<keyword evidence="1 3" id="KW-0436">Ligase</keyword>
<dbReference type="PANTHER" id="PTHR12835">
    <property type="entry name" value="BIOTIN PROTEIN LIGASE"/>
    <property type="match status" value="1"/>
</dbReference>
<feature type="domain" description="BPL/LPL catalytic" evidence="2">
    <location>
        <begin position="1"/>
        <end position="173"/>
    </location>
</feature>
<dbReference type="AlphaFoldDB" id="A0A3L9MH14"/>
<dbReference type="GO" id="GO:0005737">
    <property type="term" value="C:cytoplasm"/>
    <property type="evidence" value="ECO:0007669"/>
    <property type="project" value="TreeGrafter"/>
</dbReference>
<organism evidence="3 4">
    <name type="scientific">Faecalibacter macacae</name>
    <dbReference type="NCBI Taxonomy" id="1859289"/>
    <lineage>
        <taxon>Bacteria</taxon>
        <taxon>Pseudomonadati</taxon>
        <taxon>Bacteroidota</taxon>
        <taxon>Flavobacteriia</taxon>
        <taxon>Flavobacteriales</taxon>
        <taxon>Weeksellaceae</taxon>
        <taxon>Faecalibacter</taxon>
    </lineage>
</organism>
<dbReference type="SUPFAM" id="SSF55681">
    <property type="entry name" value="Class II aaRS and biotin synthetases"/>
    <property type="match status" value="1"/>
</dbReference>
<proteinExistence type="predicted"/>
<evidence type="ECO:0000256" key="1">
    <source>
        <dbReference type="ARBA" id="ARBA00022598"/>
    </source>
</evidence>
<dbReference type="CDD" id="cd16442">
    <property type="entry name" value="BPL"/>
    <property type="match status" value="1"/>
</dbReference>
<dbReference type="RefSeq" id="WP_121933844.1">
    <property type="nucleotide sequence ID" value="NZ_RDOJ01000003.1"/>
</dbReference>
<dbReference type="GO" id="GO:0004077">
    <property type="term" value="F:biotin--[biotin carboxyl-carrier protein] ligase activity"/>
    <property type="evidence" value="ECO:0007669"/>
    <property type="project" value="UniProtKB-EC"/>
</dbReference>
<keyword evidence="4" id="KW-1185">Reference proteome</keyword>
<dbReference type="NCBIfam" id="TIGR00121">
    <property type="entry name" value="birA_ligase"/>
    <property type="match status" value="1"/>
</dbReference>
<dbReference type="Gene3D" id="3.30.930.10">
    <property type="entry name" value="Bira Bifunctional Protein, Domain 2"/>
    <property type="match status" value="1"/>
</dbReference>
<dbReference type="EMBL" id="RDOJ01000003">
    <property type="protein sequence ID" value="RLZ12035.1"/>
    <property type="molecule type" value="Genomic_DNA"/>
</dbReference>
<evidence type="ECO:0000259" key="2">
    <source>
        <dbReference type="PROSITE" id="PS51733"/>
    </source>
</evidence>
<comment type="caution">
    <text evidence="3">The sequence shown here is derived from an EMBL/GenBank/DDBJ whole genome shotgun (WGS) entry which is preliminary data.</text>
</comment>
<sequence length="237" mass="27438">MKIITFDTLPNTNDYLSELSKKDANSWTVIHTYNQTNGRGYAGNRWIEEGNKNLTFSLLIKSDLEYMELIYLNQWIANSIYKSLSQYSKGFEIKWPNDIILNSKKVCGVLVENSKSKNIMSSVIGIGVNLNETDFNHLPKATSLAKETDKTYDILTILEDMIHTFKDEYHLIESKSFVEISTFYNNNLFRKDVVSTFIENGVEVKGIIREATNRGTLIIEINEERREFLHKQIELVF</sequence>
<reference evidence="3 4" key="1">
    <citation type="submission" date="2018-10" db="EMBL/GenBank/DDBJ databases">
        <authorList>
            <person name="Chen X."/>
        </authorList>
    </citation>
    <scope>NUCLEOTIDE SEQUENCE [LARGE SCALE GENOMIC DNA]</scope>
    <source>
        <strain evidence="3 4">YIM 102668</strain>
    </source>
</reference>
<dbReference type="PROSITE" id="PS51733">
    <property type="entry name" value="BPL_LPL_CATALYTIC"/>
    <property type="match status" value="1"/>
</dbReference>
<dbReference type="InterPro" id="IPR004143">
    <property type="entry name" value="BPL_LPL_catalytic"/>
</dbReference>
<accession>A0A3L9MH14</accession>
<dbReference type="Proteomes" id="UP000275348">
    <property type="component" value="Unassembled WGS sequence"/>
</dbReference>
<dbReference type="InterPro" id="IPR045864">
    <property type="entry name" value="aa-tRNA-synth_II/BPL/LPL"/>
</dbReference>
<name>A0A3L9MH14_9FLAO</name>
<dbReference type="InterPro" id="IPR004408">
    <property type="entry name" value="Biotin_CoA_COase_ligase"/>
</dbReference>
<dbReference type="PANTHER" id="PTHR12835:SF5">
    <property type="entry name" value="BIOTIN--PROTEIN LIGASE"/>
    <property type="match status" value="1"/>
</dbReference>
<evidence type="ECO:0000313" key="3">
    <source>
        <dbReference type="EMBL" id="RLZ12035.1"/>
    </source>
</evidence>
<protein>
    <submittedName>
        <fullName evidence="3">Biotin--[acetyl-CoA-carboxylase] ligase</fullName>
        <ecNumber evidence="3">6.3.4.15</ecNumber>
    </submittedName>
</protein>
<dbReference type="Pfam" id="PF03099">
    <property type="entry name" value="BPL_LplA_LipB"/>
    <property type="match status" value="1"/>
</dbReference>
<gene>
    <name evidence="3" type="ORF">EAH69_03750</name>
</gene>
<dbReference type="EC" id="6.3.4.15" evidence="3"/>
<evidence type="ECO:0000313" key="4">
    <source>
        <dbReference type="Proteomes" id="UP000275348"/>
    </source>
</evidence>
<dbReference type="OrthoDB" id="9807064at2"/>